<proteinExistence type="inferred from homology"/>
<dbReference type="SUPFAM" id="SSF53474">
    <property type="entry name" value="alpha/beta-Hydrolases"/>
    <property type="match status" value="1"/>
</dbReference>
<keyword evidence="2" id="KW-0378">Hydrolase</keyword>
<dbReference type="InterPro" id="IPR020802">
    <property type="entry name" value="TesA-like"/>
</dbReference>
<dbReference type="SMART" id="SM00824">
    <property type="entry name" value="PKS_TE"/>
    <property type="match status" value="1"/>
</dbReference>
<keyword evidence="5" id="KW-1185">Reference proteome</keyword>
<evidence type="ECO:0000259" key="3">
    <source>
        <dbReference type="SMART" id="SM00824"/>
    </source>
</evidence>
<dbReference type="PANTHER" id="PTHR11487">
    <property type="entry name" value="THIOESTERASE"/>
    <property type="match status" value="1"/>
</dbReference>
<organism evidence="4 5">
    <name type="scientific">Bradyrhizobium commune</name>
    <dbReference type="NCBI Taxonomy" id="83627"/>
    <lineage>
        <taxon>Bacteria</taxon>
        <taxon>Pseudomonadati</taxon>
        <taxon>Pseudomonadota</taxon>
        <taxon>Alphaproteobacteria</taxon>
        <taxon>Hyphomicrobiales</taxon>
        <taxon>Nitrobacteraceae</taxon>
        <taxon>Bradyrhizobium</taxon>
    </lineage>
</organism>
<comment type="similarity">
    <text evidence="1">Belongs to the thioesterase family.</text>
</comment>
<dbReference type="KEGG" id="bcou:IC761_15170"/>
<sequence>MLSPWIEFRPERRDPQARVLCVPYAGGSAQVYHMLARSMPENIEVGAVQLPGRWNRRREPLLTRVSDASRSLADEITHLSRMPYVLFGYSLGGLIAFETARILAQDARQQQPQALIVAAIEAPTEKLSLPHLHTLPDAEFIKKQMARYPGGISPAVVAEPDLLEMLLPILKADMKMYETYQYLPGTPLACPIYAIAGEQDHLCPPSSMAGWEKETRGSFFSEAVAGNHFFINNTVDRMRATILRALDQ</sequence>
<dbReference type="InterPro" id="IPR001031">
    <property type="entry name" value="Thioesterase"/>
</dbReference>
<dbReference type="AlphaFoldDB" id="A0A7S9H285"/>
<evidence type="ECO:0000256" key="2">
    <source>
        <dbReference type="ARBA" id="ARBA00022801"/>
    </source>
</evidence>
<gene>
    <name evidence="4" type="ORF">IC761_15170</name>
</gene>
<dbReference type="Pfam" id="PF00975">
    <property type="entry name" value="Thioesterase"/>
    <property type="match status" value="1"/>
</dbReference>
<evidence type="ECO:0000313" key="5">
    <source>
        <dbReference type="Proteomes" id="UP000594621"/>
    </source>
</evidence>
<dbReference type="GO" id="GO:0008610">
    <property type="term" value="P:lipid biosynthetic process"/>
    <property type="evidence" value="ECO:0007669"/>
    <property type="project" value="TreeGrafter"/>
</dbReference>
<dbReference type="GO" id="GO:0016787">
    <property type="term" value="F:hydrolase activity"/>
    <property type="evidence" value="ECO:0007669"/>
    <property type="project" value="UniProtKB-KW"/>
</dbReference>
<reference evidence="4 5" key="1">
    <citation type="submission" date="2020-09" db="EMBL/GenBank/DDBJ databases">
        <title>Complete genomes of bradyrhizobia occurring on native shrubby legumes in Australia.</title>
        <authorList>
            <person name="Lafay B."/>
        </authorList>
    </citation>
    <scope>NUCLEOTIDE SEQUENCE [LARGE SCALE GENOMIC DNA]</scope>
    <source>
        <strain evidence="4 5">BDV5040</strain>
    </source>
</reference>
<protein>
    <submittedName>
        <fullName evidence="4">Thioesterase</fullName>
    </submittedName>
</protein>
<evidence type="ECO:0000313" key="4">
    <source>
        <dbReference type="EMBL" id="QPF94529.1"/>
    </source>
</evidence>
<dbReference type="Gene3D" id="3.40.50.1820">
    <property type="entry name" value="alpha/beta hydrolase"/>
    <property type="match status" value="1"/>
</dbReference>
<evidence type="ECO:0000256" key="1">
    <source>
        <dbReference type="ARBA" id="ARBA00007169"/>
    </source>
</evidence>
<dbReference type="InterPro" id="IPR012223">
    <property type="entry name" value="TEII"/>
</dbReference>
<dbReference type="InterPro" id="IPR029058">
    <property type="entry name" value="AB_hydrolase_fold"/>
</dbReference>
<name>A0A7S9H285_9BRAD</name>
<accession>A0A7S9H285</accession>
<feature type="domain" description="Thioesterase TesA-like" evidence="3">
    <location>
        <begin position="20"/>
        <end position="202"/>
    </location>
</feature>
<dbReference type="Proteomes" id="UP000594621">
    <property type="component" value="Chromosome"/>
</dbReference>
<dbReference type="PANTHER" id="PTHR11487:SF0">
    <property type="entry name" value="S-ACYL FATTY ACID SYNTHASE THIOESTERASE, MEDIUM CHAIN"/>
    <property type="match status" value="1"/>
</dbReference>
<dbReference type="EMBL" id="CP061379">
    <property type="protein sequence ID" value="QPF94529.1"/>
    <property type="molecule type" value="Genomic_DNA"/>
</dbReference>